<dbReference type="SMART" id="SM00899">
    <property type="entry name" value="FeoA"/>
    <property type="match status" value="1"/>
</dbReference>
<dbReference type="PANTHER" id="PTHR42954">
    <property type="entry name" value="FE(2+) TRANSPORT PROTEIN A"/>
    <property type="match status" value="1"/>
</dbReference>
<dbReference type="Pfam" id="PF04023">
    <property type="entry name" value="FeoA"/>
    <property type="match status" value="1"/>
</dbReference>
<dbReference type="SUPFAM" id="SSF50037">
    <property type="entry name" value="C-terminal domain of transcriptional repressors"/>
    <property type="match status" value="1"/>
</dbReference>
<dbReference type="Gene3D" id="2.30.30.90">
    <property type="match status" value="1"/>
</dbReference>
<feature type="domain" description="Ferrous iron transporter FeoA-like" evidence="2">
    <location>
        <begin position="3"/>
        <end position="75"/>
    </location>
</feature>
<keyword evidence="4" id="KW-1185">Reference proteome</keyword>
<gene>
    <name evidence="3" type="ORF">LUCI_2935</name>
</gene>
<dbReference type="GO" id="GO:0046914">
    <property type="term" value="F:transition metal ion binding"/>
    <property type="evidence" value="ECO:0007669"/>
    <property type="project" value="InterPro"/>
</dbReference>
<dbReference type="InterPro" id="IPR008988">
    <property type="entry name" value="Transcriptional_repressor_C"/>
</dbReference>
<dbReference type="InterPro" id="IPR007167">
    <property type="entry name" value="Fe-transptr_FeoA-like"/>
</dbReference>
<sequence length="76" mass="8250">MRKTLDQLAPGETGIITGVAGNGTIKRRMIDMGLVAGTKFRIQRYAPLGDPIEIKIKNFNLALRKAEAALVEVQIG</sequence>
<organism evidence="3 4">
    <name type="scientific">Lucifera butyrica</name>
    <dbReference type="NCBI Taxonomy" id="1351585"/>
    <lineage>
        <taxon>Bacteria</taxon>
        <taxon>Bacillati</taxon>
        <taxon>Bacillota</taxon>
        <taxon>Negativicutes</taxon>
        <taxon>Veillonellales</taxon>
        <taxon>Veillonellaceae</taxon>
        <taxon>Lucifera</taxon>
    </lineage>
</organism>
<accession>A0A498R9Q2</accession>
<proteinExistence type="predicted"/>
<reference evidence="3 4" key="1">
    <citation type="submission" date="2018-06" db="EMBL/GenBank/DDBJ databases">
        <authorList>
            <person name="Strepis N."/>
        </authorList>
    </citation>
    <scope>NUCLEOTIDE SEQUENCE [LARGE SCALE GENOMIC DNA]</scope>
    <source>
        <strain evidence="3">LUCI</strain>
    </source>
</reference>
<evidence type="ECO:0000256" key="1">
    <source>
        <dbReference type="ARBA" id="ARBA00023004"/>
    </source>
</evidence>
<dbReference type="InterPro" id="IPR052713">
    <property type="entry name" value="FeoA"/>
</dbReference>
<dbReference type="PANTHER" id="PTHR42954:SF2">
    <property type="entry name" value="FE(2+) TRANSPORT PROTEIN A"/>
    <property type="match status" value="1"/>
</dbReference>
<dbReference type="EMBL" id="UPPP01000078">
    <property type="protein sequence ID" value="VBB07670.1"/>
    <property type="molecule type" value="Genomic_DNA"/>
</dbReference>
<evidence type="ECO:0000313" key="3">
    <source>
        <dbReference type="EMBL" id="VBB07670.1"/>
    </source>
</evidence>
<keyword evidence="1" id="KW-0408">Iron</keyword>
<dbReference type="Proteomes" id="UP000277811">
    <property type="component" value="Unassembled WGS sequence"/>
</dbReference>
<dbReference type="RefSeq" id="WP_122628601.1">
    <property type="nucleotide sequence ID" value="NZ_UPPP01000078.1"/>
</dbReference>
<evidence type="ECO:0000259" key="2">
    <source>
        <dbReference type="SMART" id="SM00899"/>
    </source>
</evidence>
<dbReference type="InterPro" id="IPR038157">
    <property type="entry name" value="FeoA_core_dom"/>
</dbReference>
<evidence type="ECO:0000313" key="4">
    <source>
        <dbReference type="Proteomes" id="UP000277811"/>
    </source>
</evidence>
<dbReference type="AlphaFoldDB" id="A0A498R9Q2"/>
<protein>
    <submittedName>
        <fullName evidence="3">Transcriptional repressor c-terminal</fullName>
    </submittedName>
</protein>
<name>A0A498R9Q2_9FIRM</name>
<dbReference type="OrthoDB" id="9811076at2"/>